<protein>
    <submittedName>
        <fullName evidence="9">Uncharacterized protein</fullName>
    </submittedName>
</protein>
<dbReference type="InterPro" id="IPR004331">
    <property type="entry name" value="SPX_dom"/>
</dbReference>
<keyword evidence="10" id="KW-1185">Reference proteome</keyword>
<keyword evidence="5 6" id="KW-0472">Membrane</keyword>
<dbReference type="GO" id="GO:0016020">
    <property type="term" value="C:membrane"/>
    <property type="evidence" value="ECO:0007669"/>
    <property type="project" value="UniProtKB-SubCell"/>
</dbReference>
<feature type="transmembrane region" description="Helical" evidence="6">
    <location>
        <begin position="415"/>
        <end position="434"/>
    </location>
</feature>
<dbReference type="PANTHER" id="PTHR10783">
    <property type="entry name" value="XENOTROPIC AND POLYTROPIC RETROVIRUS RECEPTOR 1-RELATED"/>
    <property type="match status" value="1"/>
</dbReference>
<feature type="domain" description="SPX" evidence="8">
    <location>
        <begin position="1"/>
        <end position="171"/>
    </location>
</feature>
<evidence type="ECO:0000256" key="3">
    <source>
        <dbReference type="ARBA" id="ARBA00022692"/>
    </source>
</evidence>
<dbReference type="Pfam" id="PF03105">
    <property type="entry name" value="SPX"/>
    <property type="match status" value="1"/>
</dbReference>
<organism evidence="9 10">
    <name type="scientific">Blepharisma stoltei</name>
    <dbReference type="NCBI Taxonomy" id="1481888"/>
    <lineage>
        <taxon>Eukaryota</taxon>
        <taxon>Sar</taxon>
        <taxon>Alveolata</taxon>
        <taxon>Ciliophora</taxon>
        <taxon>Postciliodesmatophora</taxon>
        <taxon>Heterotrichea</taxon>
        <taxon>Heterotrichida</taxon>
        <taxon>Blepharismidae</taxon>
        <taxon>Blepharisma</taxon>
    </lineage>
</organism>
<name>A0AAU9IX20_9CILI</name>
<dbReference type="PROSITE" id="PS51380">
    <property type="entry name" value="EXS"/>
    <property type="match status" value="1"/>
</dbReference>
<evidence type="ECO:0000259" key="8">
    <source>
        <dbReference type="PROSITE" id="PS51382"/>
    </source>
</evidence>
<keyword evidence="4 6" id="KW-1133">Transmembrane helix</keyword>
<proteinExistence type="inferred from homology"/>
<sequence length="599" mass="71091">MKFSRQIEYHKIPEWSAYYIQYRYLKKMLCKLKCQYSISSDTELNDALLDQHSILMKFKEELKFQINILNAFYSEKKLQVTDELEKIFSYFHNLVRINSTIDLEEAKKLLSLDERDDAQDRATSMKRAFSDIHKQMWWLEAFCEINYMACLRLLDKLESSVEMRDDLEHQPFRQWESEIGGLRNALYEQVAIECMDGDIEKAKMLLIEKQYRTKDIGKIFFCLGVVVTCLIVILYIVLKFGDAALCPSTPIFRLTLAVNLTLLAVAYIIYVLESYSINWVYIFEIDPSNKTSYMNLVWYSMLLNAIWAVCYLVNVGDKLYLAFANNHIILCIGIFIFYIALLLYPFNQFHRISRYAFVKAFCELLISPFSYVHFRNYMFGSWLTSFAIPLRDIYLSLCFFFQNNPSSIKALSPDHYTNIFVIFLPAFPLILRFLQNLSAMVRKPSLYKLQMINLTRYFLPILLVSMSYFKLYKEPYTSEWLSVFTILTTYHAFLDMYSDWGLLRNSSSGPFLRGKISFPKNFYYKIMVINFFLRFNWTLTLVPYEAFNNAYVNTEVLYTIILILEIFRRTLWTILRVERENTGNVERYRKIDYLPKPLS</sequence>
<keyword evidence="3 6" id="KW-0812">Transmembrane</keyword>
<reference evidence="9" key="1">
    <citation type="submission" date="2021-09" db="EMBL/GenBank/DDBJ databases">
        <authorList>
            <consortium name="AG Swart"/>
            <person name="Singh M."/>
            <person name="Singh A."/>
            <person name="Seah K."/>
            <person name="Emmerich C."/>
        </authorList>
    </citation>
    <scope>NUCLEOTIDE SEQUENCE</scope>
    <source>
        <strain evidence="9">ATCC30299</strain>
    </source>
</reference>
<evidence type="ECO:0000256" key="6">
    <source>
        <dbReference type="SAM" id="Phobius"/>
    </source>
</evidence>
<dbReference type="CDD" id="cd14447">
    <property type="entry name" value="SPX"/>
    <property type="match status" value="1"/>
</dbReference>
<dbReference type="PANTHER" id="PTHR10783:SF46">
    <property type="entry name" value="PROTEIN ERD1 HOMOLOG 2"/>
    <property type="match status" value="1"/>
</dbReference>
<feature type="transmembrane region" description="Helical" evidence="6">
    <location>
        <begin position="320"/>
        <end position="344"/>
    </location>
</feature>
<gene>
    <name evidence="9" type="ORF">BSTOLATCC_MIC18923</name>
</gene>
<feature type="transmembrane region" description="Helical" evidence="6">
    <location>
        <begin position="250"/>
        <end position="272"/>
    </location>
</feature>
<evidence type="ECO:0000259" key="7">
    <source>
        <dbReference type="PROSITE" id="PS51380"/>
    </source>
</evidence>
<dbReference type="GO" id="GO:0005737">
    <property type="term" value="C:cytoplasm"/>
    <property type="evidence" value="ECO:0007669"/>
    <property type="project" value="TreeGrafter"/>
</dbReference>
<accession>A0AAU9IX20</accession>
<evidence type="ECO:0000256" key="4">
    <source>
        <dbReference type="ARBA" id="ARBA00022989"/>
    </source>
</evidence>
<evidence type="ECO:0000256" key="1">
    <source>
        <dbReference type="ARBA" id="ARBA00004141"/>
    </source>
</evidence>
<feature type="transmembrane region" description="Helical" evidence="6">
    <location>
        <begin position="293"/>
        <end position="314"/>
    </location>
</feature>
<dbReference type="PROSITE" id="PS51382">
    <property type="entry name" value="SPX"/>
    <property type="match status" value="1"/>
</dbReference>
<feature type="transmembrane region" description="Helical" evidence="6">
    <location>
        <begin position="219"/>
        <end position="238"/>
    </location>
</feature>
<evidence type="ECO:0000313" key="10">
    <source>
        <dbReference type="Proteomes" id="UP001162131"/>
    </source>
</evidence>
<dbReference type="AlphaFoldDB" id="A0AAU9IX20"/>
<evidence type="ECO:0000313" key="9">
    <source>
        <dbReference type="EMBL" id="CAG9317680.1"/>
    </source>
</evidence>
<comment type="similarity">
    <text evidence="2">Belongs to the SYG1 (TC 2.A.94) family.</text>
</comment>
<evidence type="ECO:0000256" key="2">
    <source>
        <dbReference type="ARBA" id="ARBA00009665"/>
    </source>
</evidence>
<dbReference type="Proteomes" id="UP001162131">
    <property type="component" value="Unassembled WGS sequence"/>
</dbReference>
<evidence type="ECO:0000256" key="5">
    <source>
        <dbReference type="ARBA" id="ARBA00023136"/>
    </source>
</evidence>
<dbReference type="InterPro" id="IPR004342">
    <property type="entry name" value="EXS_C"/>
</dbReference>
<comment type="caution">
    <text evidence="9">The sequence shown here is derived from an EMBL/GenBank/DDBJ whole genome shotgun (WGS) entry which is preliminary data.</text>
</comment>
<dbReference type="Pfam" id="PF03124">
    <property type="entry name" value="EXS"/>
    <property type="match status" value="1"/>
</dbReference>
<dbReference type="EMBL" id="CAJZBQ010000018">
    <property type="protein sequence ID" value="CAG9317680.1"/>
    <property type="molecule type" value="Genomic_DNA"/>
</dbReference>
<comment type="subcellular location">
    <subcellularLocation>
        <location evidence="1">Membrane</location>
        <topology evidence="1">Multi-pass membrane protein</topology>
    </subcellularLocation>
</comment>
<feature type="domain" description="EXS" evidence="7">
    <location>
        <begin position="412"/>
        <end position="599"/>
    </location>
</feature>